<organism evidence="2 3">
    <name type="scientific">Sporothrix epigloea</name>
    <dbReference type="NCBI Taxonomy" id="1892477"/>
    <lineage>
        <taxon>Eukaryota</taxon>
        <taxon>Fungi</taxon>
        <taxon>Dikarya</taxon>
        <taxon>Ascomycota</taxon>
        <taxon>Pezizomycotina</taxon>
        <taxon>Sordariomycetes</taxon>
        <taxon>Sordariomycetidae</taxon>
        <taxon>Ophiostomatales</taxon>
        <taxon>Ophiostomataceae</taxon>
        <taxon>Sporothrix</taxon>
    </lineage>
</organism>
<feature type="compositionally biased region" description="Low complexity" evidence="1">
    <location>
        <begin position="74"/>
        <end position="95"/>
    </location>
</feature>
<feature type="region of interest" description="Disordered" evidence="1">
    <location>
        <begin position="57"/>
        <end position="116"/>
    </location>
</feature>
<evidence type="ECO:0000313" key="3">
    <source>
        <dbReference type="Proteomes" id="UP001642501"/>
    </source>
</evidence>
<protein>
    <recommendedName>
        <fullName evidence="4">Integral membrane protein</fullName>
    </recommendedName>
</protein>
<name>A0ABP0DSY8_9PEZI</name>
<comment type="caution">
    <text evidence="2">The sequence shown here is derived from an EMBL/GenBank/DDBJ whole genome shotgun (WGS) entry which is preliminary data.</text>
</comment>
<proteinExistence type="predicted"/>
<evidence type="ECO:0000256" key="1">
    <source>
        <dbReference type="SAM" id="MobiDB-lite"/>
    </source>
</evidence>
<dbReference type="PANTHER" id="PTHR12459">
    <property type="entry name" value="TRANSMEMBRANE PROTEIN 135-RELATED"/>
    <property type="match status" value="1"/>
</dbReference>
<dbReference type="EMBL" id="CAWUOM010000088">
    <property type="protein sequence ID" value="CAK7271443.1"/>
    <property type="molecule type" value="Genomic_DNA"/>
</dbReference>
<accession>A0ABP0DSY8</accession>
<feature type="region of interest" description="Disordered" evidence="1">
    <location>
        <begin position="1"/>
        <end position="25"/>
    </location>
</feature>
<dbReference type="PANTHER" id="PTHR12459:SF19">
    <property type="entry name" value="TRANSMEMBRANE PROTEIN 135 N-TERMINAL DOMAIN-CONTAINING PROTEIN"/>
    <property type="match status" value="1"/>
</dbReference>
<gene>
    <name evidence="2" type="ORF">SEPCBS57363_004623</name>
</gene>
<reference evidence="2 3" key="1">
    <citation type="submission" date="2024-01" db="EMBL/GenBank/DDBJ databases">
        <authorList>
            <person name="Allen C."/>
            <person name="Tagirdzhanova G."/>
        </authorList>
    </citation>
    <scope>NUCLEOTIDE SEQUENCE [LARGE SCALE GENOMIC DNA]</scope>
    <source>
        <strain evidence="2 3">CBS 573.63</strain>
    </source>
</reference>
<evidence type="ECO:0008006" key="4">
    <source>
        <dbReference type="Google" id="ProtNLM"/>
    </source>
</evidence>
<dbReference type="Proteomes" id="UP001642501">
    <property type="component" value="Unassembled WGS sequence"/>
</dbReference>
<keyword evidence="3" id="KW-1185">Reference proteome</keyword>
<evidence type="ECO:0000313" key="2">
    <source>
        <dbReference type="EMBL" id="CAK7271443.1"/>
    </source>
</evidence>
<sequence>MASSASAAAAPRPSASNANSSHSSPNEAILRNALRYTISAREYAALHKYILSRSKAVRRRAPTVEQVTRIMNGPSALPPSKASASSRQSTSSNLAPRSVSKSKTKEKLPELPDPNTPRAILGADDFNARAVRHALRVFMASATGLKLYGAVQSKLFGKPKPKKEPLHKSPTVRLSISLSAILLLYRLLFRFFTRLRTHLLDPAALPFRVRNPRTAAALTSAYAPAAGASLAGLALGIAPPYFRMYLAVYAVCRSLEFAWNAAEDAGAIWGVDMVPVSLRSAVGTAAGAAAAGVDKLIAGATIGVNGVMLMPRPRTRPWWWGSWLLQPVAFGQLLHAAVFDRDCFPMPYGNFIFDRTLPTDTYLHAAPADVPTAIVQSWPDAYQVLDALNAMARAYWPPFSSPTLFPNKDVSQLLALPTSSGAISSTVEVVSSTAAAAAVAAVTPLTSRAHPLIRSLSCATLHPNDPLCSRTFITYWLRAFPAYARFFLMLYTALQLPRAGAVYHAPVQAVQRLIVRALRSATFLTGSLSTAWASICFFQTWLPRRFLPTQRFFMGGFISGLWAWVERKHGRNLFLYSARASLDSIWRVGAKRRWWRPASQGADVLVFVASLMLAGAVYERQASAVREPTWRKGMSWVRGEGWRDWAIEEDDDEDRMDGNDAFKEE</sequence>
<dbReference type="InterPro" id="IPR026749">
    <property type="entry name" value="Tmem135"/>
</dbReference>